<dbReference type="Proteomes" id="UP000662618">
    <property type="component" value="Unassembled WGS sequence"/>
</dbReference>
<dbReference type="AlphaFoldDB" id="A0A9N8MDM8"/>
<reference evidence="1" key="1">
    <citation type="submission" date="2020-12" db="EMBL/GenBank/DDBJ databases">
        <authorList>
            <person name="Rodrigo-Torres L."/>
            <person name="Arahal R. D."/>
            <person name="Lucena T."/>
        </authorList>
    </citation>
    <scope>NUCLEOTIDE SEQUENCE</scope>
    <source>
        <strain evidence="1">CECT 9390</strain>
    </source>
</reference>
<sequence>MKSRLFRTVLTLVAPLVIEFLIKKFTGKKEVKDVNKQMPSPH</sequence>
<protein>
    <submittedName>
        <fullName evidence="1">Uncharacterized protein</fullName>
    </submittedName>
</protein>
<organism evidence="1 2">
    <name type="scientific">Chryseobacterium aquaeductus</name>
    <dbReference type="NCBI Taxonomy" id="2675056"/>
    <lineage>
        <taxon>Bacteria</taxon>
        <taxon>Pseudomonadati</taxon>
        <taxon>Bacteroidota</taxon>
        <taxon>Flavobacteriia</taxon>
        <taxon>Flavobacteriales</taxon>
        <taxon>Weeksellaceae</taxon>
        <taxon>Chryseobacterium group</taxon>
        <taxon>Chryseobacterium</taxon>
    </lineage>
</organism>
<comment type="caution">
    <text evidence="1">The sequence shown here is derived from an EMBL/GenBank/DDBJ whole genome shotgun (WGS) entry which is preliminary data.</text>
</comment>
<evidence type="ECO:0000313" key="1">
    <source>
        <dbReference type="EMBL" id="CAD7797880.1"/>
    </source>
</evidence>
<dbReference type="RefSeq" id="WP_262887537.1">
    <property type="nucleotide sequence ID" value="NZ_CAJIMS010000001.1"/>
</dbReference>
<accession>A0A9N8MDM8</accession>
<keyword evidence="2" id="KW-1185">Reference proteome</keyword>
<evidence type="ECO:0000313" key="2">
    <source>
        <dbReference type="Proteomes" id="UP000662618"/>
    </source>
</evidence>
<name>A0A9N8MDM8_9FLAO</name>
<dbReference type="EMBL" id="CAJIMS010000001">
    <property type="protein sequence ID" value="CAD7797880.1"/>
    <property type="molecule type" value="Genomic_DNA"/>
</dbReference>
<proteinExistence type="predicted"/>
<gene>
    <name evidence="1" type="ORF">CHRY9390_00243</name>
</gene>